<dbReference type="Gene3D" id="3.40.30.10">
    <property type="entry name" value="Glutaredoxin"/>
    <property type="match status" value="1"/>
</dbReference>
<accession>A0A8J7SAT6</accession>
<proteinExistence type="predicted"/>
<dbReference type="Pfam" id="PF14595">
    <property type="entry name" value="Thioredoxin_9"/>
    <property type="match status" value="1"/>
</dbReference>
<sequence length="200" mass="23311">MAKVITREHIDRSMSYAAFRDLINSLLIERKTTGENQSKQLVQYTRLNARRMDRMDKRTEIIPELLEELMAIRENQIWLGLAEAWCGDVPHSIPPMAKMAVSVPKVSMRLLLRDENLDVMDAYLTNGSRSVPKVIALKEDTLEELWTWGPRPEPAQKLFEELKAKGESYDVIAEELQKWYNKDKTLTLQQEILERVRNAR</sequence>
<dbReference type="Proteomes" id="UP000673975">
    <property type="component" value="Unassembled WGS sequence"/>
</dbReference>
<comment type="caution">
    <text evidence="1">The sequence shown here is derived from an EMBL/GenBank/DDBJ whole genome shotgun (WGS) entry which is preliminary data.</text>
</comment>
<organism evidence="1 2">
    <name type="scientific">Natronogracilivirga saccharolytica</name>
    <dbReference type="NCBI Taxonomy" id="2812953"/>
    <lineage>
        <taxon>Bacteria</taxon>
        <taxon>Pseudomonadati</taxon>
        <taxon>Balneolota</taxon>
        <taxon>Balneolia</taxon>
        <taxon>Balneolales</taxon>
        <taxon>Cyclonatronaceae</taxon>
        <taxon>Natronogracilivirga</taxon>
    </lineage>
</organism>
<reference evidence="1" key="1">
    <citation type="submission" date="2021-02" db="EMBL/GenBank/DDBJ databases">
        <title>Natronogracilivirga saccharolytica gen. nov. sp. nov. a new anaerobic, haloalkiliphilic carbohydrate-fermenting bacterium from soda lake and proposing of Cyclonatronumiaceae fam. nov. in the phylum Balneolaeota.</title>
        <authorList>
            <person name="Zhilina T.N."/>
            <person name="Sorokin D.Y."/>
            <person name="Zavarzina D.G."/>
            <person name="Toshchakov S.V."/>
            <person name="Kublanov I.V."/>
        </authorList>
    </citation>
    <scope>NUCLEOTIDE SEQUENCE</scope>
    <source>
        <strain evidence="1">Z-1702</strain>
    </source>
</reference>
<evidence type="ECO:0000313" key="2">
    <source>
        <dbReference type="Proteomes" id="UP000673975"/>
    </source>
</evidence>
<name>A0A8J7SAT6_9BACT</name>
<evidence type="ECO:0000313" key="1">
    <source>
        <dbReference type="EMBL" id="MBP3193643.1"/>
    </source>
</evidence>
<protein>
    <submittedName>
        <fullName evidence="1">Thioredoxin family protein</fullName>
    </submittedName>
</protein>
<dbReference type="EMBL" id="JAFIDN010000012">
    <property type="protein sequence ID" value="MBP3193643.1"/>
    <property type="molecule type" value="Genomic_DNA"/>
</dbReference>
<dbReference type="AlphaFoldDB" id="A0A8J7SAT6"/>
<keyword evidence="2" id="KW-1185">Reference proteome</keyword>
<dbReference type="RefSeq" id="WP_210513098.1">
    <property type="nucleotide sequence ID" value="NZ_JAFIDN010000012.1"/>
</dbReference>
<gene>
    <name evidence="1" type="ORF">NATSA_13280</name>
</gene>